<dbReference type="InterPro" id="IPR013783">
    <property type="entry name" value="Ig-like_fold"/>
</dbReference>
<organism evidence="1">
    <name type="scientific">marine metagenome</name>
    <dbReference type="NCBI Taxonomy" id="408172"/>
    <lineage>
        <taxon>unclassified sequences</taxon>
        <taxon>metagenomes</taxon>
        <taxon>ecological metagenomes</taxon>
    </lineage>
</organism>
<evidence type="ECO:0008006" key="2">
    <source>
        <dbReference type="Google" id="ProtNLM"/>
    </source>
</evidence>
<dbReference type="EMBL" id="UINC01035203">
    <property type="protein sequence ID" value="SVB27241.1"/>
    <property type="molecule type" value="Genomic_DNA"/>
</dbReference>
<evidence type="ECO:0000313" key="1">
    <source>
        <dbReference type="EMBL" id="SVB27241.1"/>
    </source>
</evidence>
<gene>
    <name evidence="1" type="ORF">METZ01_LOCUS180095</name>
</gene>
<protein>
    <recommendedName>
        <fullName evidence="2">Fibronectin type-III domain-containing protein</fullName>
    </recommendedName>
</protein>
<name>A0A382CNN2_9ZZZZ</name>
<sequence length="136" mass="15455">MNRTLNFVYLFSLMSGLLWSESIGSDKQGLHPINLKVYDGAGSLLLNWSFADTIQVNEVSIYRRSTQEDIFTLIANIVPDSDRFLDKKCDVTERYFYLVEIKDINGNIYKSDDIRPSFGTCLAGLEGNEIFTHSSI</sequence>
<accession>A0A382CNN2</accession>
<dbReference type="Gene3D" id="2.60.40.10">
    <property type="entry name" value="Immunoglobulins"/>
    <property type="match status" value="1"/>
</dbReference>
<dbReference type="AlphaFoldDB" id="A0A382CNN2"/>
<feature type="non-terminal residue" evidence="1">
    <location>
        <position position="136"/>
    </location>
</feature>
<proteinExistence type="predicted"/>
<reference evidence="1" key="1">
    <citation type="submission" date="2018-05" db="EMBL/GenBank/DDBJ databases">
        <authorList>
            <person name="Lanie J.A."/>
            <person name="Ng W.-L."/>
            <person name="Kazmierczak K.M."/>
            <person name="Andrzejewski T.M."/>
            <person name="Davidsen T.M."/>
            <person name="Wayne K.J."/>
            <person name="Tettelin H."/>
            <person name="Glass J.I."/>
            <person name="Rusch D."/>
            <person name="Podicherti R."/>
            <person name="Tsui H.-C.T."/>
            <person name="Winkler M.E."/>
        </authorList>
    </citation>
    <scope>NUCLEOTIDE SEQUENCE</scope>
</reference>